<gene>
    <name evidence="2" type="ORF">NTA49_10250</name>
</gene>
<evidence type="ECO:0000313" key="3">
    <source>
        <dbReference type="Proteomes" id="UP001165396"/>
    </source>
</evidence>
<feature type="transmembrane region" description="Helical" evidence="1">
    <location>
        <begin position="250"/>
        <end position="270"/>
    </location>
</feature>
<feature type="transmembrane region" description="Helical" evidence="1">
    <location>
        <begin position="212"/>
        <end position="238"/>
    </location>
</feature>
<dbReference type="RefSeq" id="WP_261368249.1">
    <property type="nucleotide sequence ID" value="NZ_JANKJG010000006.1"/>
</dbReference>
<feature type="transmembrane region" description="Helical" evidence="1">
    <location>
        <begin position="149"/>
        <end position="167"/>
    </location>
</feature>
<feature type="transmembrane region" description="Helical" evidence="1">
    <location>
        <begin position="101"/>
        <end position="128"/>
    </location>
</feature>
<dbReference type="SUPFAM" id="SSF103473">
    <property type="entry name" value="MFS general substrate transporter"/>
    <property type="match status" value="1"/>
</dbReference>
<feature type="transmembrane region" description="Helical" evidence="1">
    <location>
        <begin position="375"/>
        <end position="401"/>
    </location>
</feature>
<evidence type="ECO:0000256" key="1">
    <source>
        <dbReference type="SAM" id="Phobius"/>
    </source>
</evidence>
<feature type="transmembrane region" description="Helical" evidence="1">
    <location>
        <begin position="38"/>
        <end position="54"/>
    </location>
</feature>
<organism evidence="2 3">
    <name type="scientific">Pseudosulfitobacter koreensis</name>
    <dbReference type="NCBI Taxonomy" id="2968472"/>
    <lineage>
        <taxon>Bacteria</taxon>
        <taxon>Pseudomonadati</taxon>
        <taxon>Pseudomonadota</taxon>
        <taxon>Alphaproteobacteria</taxon>
        <taxon>Rhodobacterales</taxon>
        <taxon>Roseobacteraceae</taxon>
        <taxon>Pseudosulfitobacter</taxon>
    </lineage>
</organism>
<proteinExistence type="predicted"/>
<dbReference type="EMBL" id="JANKJG010000006">
    <property type="protein sequence ID" value="MCR8826919.1"/>
    <property type="molecule type" value="Genomic_DNA"/>
</dbReference>
<feature type="transmembrane region" description="Helical" evidence="1">
    <location>
        <begin position="173"/>
        <end position="191"/>
    </location>
</feature>
<keyword evidence="3" id="KW-1185">Reference proteome</keyword>
<evidence type="ECO:0000313" key="2">
    <source>
        <dbReference type="EMBL" id="MCR8826919.1"/>
    </source>
</evidence>
<sequence length="414" mass="42549">MTRSAPHLPAFAVFAALLAAAGLPIYIHAPKFYVDEYGVSLGALGAVLFGLRLLDVVQDPLFGRLGDRLRDRRGLAVGVAASVMALAMVGLFAVPPLVSPLVWFAVMLTLVFSGFSFLTIVFYAQGVLSAAKLPGQGHLRLARWRETGALLGVCVAAIAPVVLGLWMQMPFAGFAAGFAVLALAAVVLMRGEWSGAGLPASTGLRAVLRDGLALRLLLIAMLNAAPVAVTTTLFLFFVDARLDAGGLEGPLLLAFFLSAACAAPVWGVLAERHGPKPVLLAAMALSIAALGGAVFLGAGDWAWFAVICLASGAALGADLTLLPAIFAARMAQISPGATDGFGLWSFVSKFTLAFAAVTLLPALEAAGFDSKGESPAAALTLLAVLYALVPCGLKLLAMALLAATPIATRIEGAT</sequence>
<keyword evidence="1" id="KW-0812">Transmembrane</keyword>
<reference evidence="2" key="1">
    <citation type="submission" date="2022-07" db="EMBL/GenBank/DDBJ databases">
        <title>Pseudosulfitobacter sp. strain AP-MA-4, whole genome sequence.</title>
        <authorList>
            <person name="Jiang Y."/>
        </authorList>
    </citation>
    <scope>NUCLEOTIDE SEQUENCE</scope>
    <source>
        <strain evidence="2">AP-MA-4</strain>
    </source>
</reference>
<protein>
    <submittedName>
        <fullName evidence="2">MFS transporter</fullName>
    </submittedName>
</protein>
<feature type="transmembrane region" description="Helical" evidence="1">
    <location>
        <begin position="340"/>
        <end position="363"/>
    </location>
</feature>
<keyword evidence="1" id="KW-0472">Membrane</keyword>
<accession>A0ABT1Z1B1</accession>
<name>A0ABT1Z1B1_9RHOB</name>
<dbReference type="Pfam" id="PF13347">
    <property type="entry name" value="MFS_2"/>
    <property type="match status" value="1"/>
</dbReference>
<dbReference type="Proteomes" id="UP001165396">
    <property type="component" value="Unassembled WGS sequence"/>
</dbReference>
<dbReference type="Gene3D" id="1.20.1250.20">
    <property type="entry name" value="MFS general substrate transporter like domains"/>
    <property type="match status" value="2"/>
</dbReference>
<comment type="caution">
    <text evidence="2">The sequence shown here is derived from an EMBL/GenBank/DDBJ whole genome shotgun (WGS) entry which is preliminary data.</text>
</comment>
<dbReference type="InterPro" id="IPR036259">
    <property type="entry name" value="MFS_trans_sf"/>
</dbReference>
<feature type="transmembrane region" description="Helical" evidence="1">
    <location>
        <begin position="277"/>
        <end position="296"/>
    </location>
</feature>
<feature type="transmembrane region" description="Helical" evidence="1">
    <location>
        <begin position="75"/>
        <end position="95"/>
    </location>
</feature>
<feature type="transmembrane region" description="Helical" evidence="1">
    <location>
        <begin position="302"/>
        <end position="328"/>
    </location>
</feature>
<keyword evidence="1" id="KW-1133">Transmembrane helix</keyword>